<gene>
    <name evidence="2" type="ORF">LY01_02220</name>
</gene>
<keyword evidence="1" id="KW-0732">Signal</keyword>
<protein>
    <recommendedName>
        <fullName evidence="4">Lipocalin-like protein</fullName>
    </recommendedName>
</protein>
<sequence length="132" mass="14204">MKYLKKILMILTIAIAFISCNNDDGNDSITPLSIVGNWNLTATLADPGDGSGTFQPASGKSLNFTDQGVVNCNVSFCFGSLTQATSTGTYDVMTTTIDVENCIGTYIFIDADTIEISHLCIEPCGERYVRVN</sequence>
<dbReference type="AlphaFoldDB" id="A0A2S6IIH6"/>
<dbReference type="Proteomes" id="UP000239002">
    <property type="component" value="Unassembled WGS sequence"/>
</dbReference>
<dbReference type="PROSITE" id="PS51257">
    <property type="entry name" value="PROKAR_LIPOPROTEIN"/>
    <property type="match status" value="1"/>
</dbReference>
<dbReference type="RefSeq" id="WP_104515899.1">
    <property type="nucleotide sequence ID" value="NZ_MQVW01000002.1"/>
</dbReference>
<dbReference type="OrthoDB" id="955522at2"/>
<evidence type="ECO:0000256" key="1">
    <source>
        <dbReference type="SAM" id="SignalP"/>
    </source>
</evidence>
<keyword evidence="3" id="KW-1185">Reference proteome</keyword>
<feature type="chain" id="PRO_5015740154" description="Lipocalin-like protein" evidence="1">
    <location>
        <begin position="22"/>
        <end position="132"/>
    </location>
</feature>
<comment type="caution">
    <text evidence="2">The sequence shown here is derived from an EMBL/GenBank/DDBJ whole genome shotgun (WGS) entry which is preliminary data.</text>
</comment>
<evidence type="ECO:0008006" key="4">
    <source>
        <dbReference type="Google" id="ProtNLM"/>
    </source>
</evidence>
<reference evidence="2 3" key="1">
    <citation type="submission" date="2018-02" db="EMBL/GenBank/DDBJ databases">
        <title>Genomic Encyclopedia of Archaeal and Bacterial Type Strains, Phase II (KMG-II): from individual species to whole genera.</title>
        <authorList>
            <person name="Goeker M."/>
        </authorList>
    </citation>
    <scope>NUCLEOTIDE SEQUENCE [LARGE SCALE GENOMIC DNA]</scope>
    <source>
        <strain evidence="2 3">DSM 16809</strain>
    </source>
</reference>
<feature type="signal peptide" evidence="1">
    <location>
        <begin position="1"/>
        <end position="21"/>
    </location>
</feature>
<evidence type="ECO:0000313" key="2">
    <source>
        <dbReference type="EMBL" id="PPK93998.1"/>
    </source>
</evidence>
<name>A0A2S6IIH6_9FLAO</name>
<evidence type="ECO:0000313" key="3">
    <source>
        <dbReference type="Proteomes" id="UP000239002"/>
    </source>
</evidence>
<accession>A0A2S6IIH6</accession>
<dbReference type="EMBL" id="PTJE01000005">
    <property type="protein sequence ID" value="PPK93998.1"/>
    <property type="molecule type" value="Genomic_DNA"/>
</dbReference>
<proteinExistence type="predicted"/>
<organism evidence="2 3">
    <name type="scientific">Nonlabens xylanidelens</name>
    <dbReference type="NCBI Taxonomy" id="191564"/>
    <lineage>
        <taxon>Bacteria</taxon>
        <taxon>Pseudomonadati</taxon>
        <taxon>Bacteroidota</taxon>
        <taxon>Flavobacteriia</taxon>
        <taxon>Flavobacteriales</taxon>
        <taxon>Flavobacteriaceae</taxon>
        <taxon>Nonlabens</taxon>
    </lineage>
</organism>